<keyword evidence="1" id="KW-0436">Ligase</keyword>
<feature type="domain" description="ATP-grasp" evidence="5">
    <location>
        <begin position="137"/>
        <end position="324"/>
    </location>
</feature>
<evidence type="ECO:0000256" key="3">
    <source>
        <dbReference type="ARBA" id="ARBA00022840"/>
    </source>
</evidence>
<keyword evidence="7" id="KW-1185">Reference proteome</keyword>
<dbReference type="Pfam" id="PF13535">
    <property type="entry name" value="ATP-grasp_4"/>
    <property type="match status" value="1"/>
</dbReference>
<proteinExistence type="predicted"/>
<accession>A0ABX7TTQ9</accession>
<dbReference type="Gene3D" id="3.30.470.20">
    <property type="entry name" value="ATP-grasp fold, B domain"/>
    <property type="match status" value="1"/>
</dbReference>
<dbReference type="InterPro" id="IPR052032">
    <property type="entry name" value="ATP-dep_AA_Ligase"/>
</dbReference>
<dbReference type="PROSITE" id="PS50975">
    <property type="entry name" value="ATP_GRASP"/>
    <property type="match status" value="1"/>
</dbReference>
<evidence type="ECO:0000256" key="1">
    <source>
        <dbReference type="ARBA" id="ARBA00022598"/>
    </source>
</evidence>
<evidence type="ECO:0000256" key="2">
    <source>
        <dbReference type="ARBA" id="ARBA00022741"/>
    </source>
</evidence>
<keyword evidence="2 4" id="KW-0547">Nucleotide-binding</keyword>
<dbReference type="RefSeq" id="WP_208033262.1">
    <property type="nucleotide sequence ID" value="NZ_CP071839.1"/>
</dbReference>
<evidence type="ECO:0000313" key="6">
    <source>
        <dbReference type="EMBL" id="QTD99717.1"/>
    </source>
</evidence>
<protein>
    <submittedName>
        <fullName evidence="6">Argininosuccinate lyase</fullName>
    </submittedName>
</protein>
<gene>
    <name evidence="6" type="ORF">S1361_20445</name>
</gene>
<organism evidence="6 7">
    <name type="scientific">Streptomyces cyanogenus</name>
    <dbReference type="NCBI Taxonomy" id="80860"/>
    <lineage>
        <taxon>Bacteria</taxon>
        <taxon>Bacillati</taxon>
        <taxon>Actinomycetota</taxon>
        <taxon>Actinomycetes</taxon>
        <taxon>Kitasatosporales</taxon>
        <taxon>Streptomycetaceae</taxon>
        <taxon>Streptomyces</taxon>
    </lineage>
</organism>
<dbReference type="InterPro" id="IPR011761">
    <property type="entry name" value="ATP-grasp"/>
</dbReference>
<evidence type="ECO:0000256" key="4">
    <source>
        <dbReference type="PROSITE-ProRule" id="PRU00409"/>
    </source>
</evidence>
<dbReference type="Proteomes" id="UP000663908">
    <property type="component" value="Chromosome"/>
</dbReference>
<reference evidence="6 7" key="1">
    <citation type="submission" date="2021-03" db="EMBL/GenBank/DDBJ databases">
        <title>Complete genome sequence of Streptomyces cyanogenus S136, producer of anticancer angucycline landomycin A.</title>
        <authorList>
            <person name="Hrab P."/>
            <person name="Ruckert C."/>
            <person name="Busche T."/>
            <person name="Ostash I."/>
            <person name="Kalinowski J."/>
            <person name="Fedorenko V."/>
            <person name="Yushchuk O."/>
            <person name="Ostash B."/>
        </authorList>
    </citation>
    <scope>NUCLEOTIDE SEQUENCE [LARGE SCALE GENOMIC DNA]</scope>
    <source>
        <strain evidence="6 7">S136</strain>
    </source>
</reference>
<dbReference type="GO" id="GO:0016829">
    <property type="term" value="F:lyase activity"/>
    <property type="evidence" value="ECO:0007669"/>
    <property type="project" value="UniProtKB-KW"/>
</dbReference>
<keyword evidence="6" id="KW-0456">Lyase</keyword>
<sequence>MHSDNRTQPAVHRPAVIVMSDLVVLARQTRLIEEIVSRELVPLVLVGPDTAMDRLRAHMADPAHPLSLMNEVVQVPDPSVDTVLCAVQDWVREYDVKASICCGEVFVDPAGALGELLRLPGPGGWASRVCRDKIMQRTALDSFGPRWRAVAPAERSHAEPPCYPAVVKPAGRMYSSGVRRVDDVEELRAALTQYGPGESVLLEELVEGPEFSVEALVHEGEVLWSGITAKRTNEDGGRFFTEMGHTSPAPGLAPAEEEALLSANAGVLSRLGLRSGITHAEFRLSRGRAVLMEVAARLPGDAITMLWHLATGAPMEPAIVDLALGIKPDYPQPSRRAAQRYLDHDSGTLADVAVDAEGTEVSWIQRDGRWPGAEATDAGAPGRCTAVLMAREAGAVLGEQMDSGARSVSVVGDAPLDADIDALSRRWASAVRVTTRRTDAATQAR</sequence>
<evidence type="ECO:0000259" key="5">
    <source>
        <dbReference type="PROSITE" id="PS50975"/>
    </source>
</evidence>
<dbReference type="PANTHER" id="PTHR43585">
    <property type="entry name" value="FUMIPYRROLE BIOSYNTHESIS PROTEIN C"/>
    <property type="match status" value="1"/>
</dbReference>
<name>A0ABX7TTQ9_STRCY</name>
<dbReference type="PANTHER" id="PTHR43585:SF2">
    <property type="entry name" value="ATP-GRASP ENZYME FSQD"/>
    <property type="match status" value="1"/>
</dbReference>
<evidence type="ECO:0000313" key="7">
    <source>
        <dbReference type="Proteomes" id="UP000663908"/>
    </source>
</evidence>
<dbReference type="EMBL" id="CP071839">
    <property type="protein sequence ID" value="QTD99717.1"/>
    <property type="molecule type" value="Genomic_DNA"/>
</dbReference>
<keyword evidence="3 4" id="KW-0067">ATP-binding</keyword>
<dbReference type="SUPFAM" id="SSF56059">
    <property type="entry name" value="Glutathione synthetase ATP-binding domain-like"/>
    <property type="match status" value="1"/>
</dbReference>